<comment type="caution">
    <text evidence="1">The sequence shown here is derived from an EMBL/GenBank/DDBJ whole genome shotgun (WGS) entry which is preliminary data.</text>
</comment>
<gene>
    <name evidence="1" type="ORF">AMD02_08840</name>
</gene>
<dbReference type="GeneID" id="87597748"/>
<accession>A0A0M0KJD4</accession>
<reference evidence="1" key="1">
    <citation type="submission" date="2015-08" db="EMBL/GenBank/DDBJ databases">
        <title>Complete DNA Sequence of Pseudomonas syringae pv. actinidiae, the Causal Agent of Kiwifruit Canker Disease.</title>
        <authorList>
            <person name="Rikkerink E.H.A."/>
            <person name="Fineran P.C."/>
        </authorList>
    </citation>
    <scope>NUCLEOTIDE SEQUENCE</scope>
    <source>
        <strain evidence="1">DSM 13666</strain>
    </source>
</reference>
<dbReference type="RefSeq" id="WP_041820608.1">
    <property type="nucleotide sequence ID" value="NZ_CP040441.1"/>
</dbReference>
<proteinExistence type="predicted"/>
<evidence type="ECO:0000313" key="1">
    <source>
        <dbReference type="EMBL" id="KOO38956.1"/>
    </source>
</evidence>
<sequence>MGKVMMMTATVDQQNNQILSPLCSNCPEPYFKKAHPDLPNAGCCSYSPTFSLFELWKMVQKDERFVRRLFELPTAEVLETEVKVHAHVHEGYSDRDDLSSLSPIEQSDLIERYSVCVFLRNGKGCMLDASFKNAVCRSFICPSVEATLSNELLHEIQAAIHAIQHEAKQFHTTCKQVLQELGLSLKKDHDEVIRFLKQYYPEPDLHEKRS</sequence>
<organism evidence="1">
    <name type="scientific">Halalkalibacterium halodurans</name>
    <name type="common">Bacillus halodurans</name>
    <dbReference type="NCBI Taxonomy" id="86665"/>
    <lineage>
        <taxon>Bacteria</taxon>
        <taxon>Bacillati</taxon>
        <taxon>Bacillota</taxon>
        <taxon>Bacilli</taxon>
        <taxon>Bacillales</taxon>
        <taxon>Bacillaceae</taxon>
        <taxon>Halalkalibacterium (ex Joshi et al. 2022)</taxon>
    </lineage>
</organism>
<name>A0A0M0KJD4_ALKHA</name>
<accession>A0A4Y7X257</accession>
<dbReference type="EMBL" id="LILD01000001">
    <property type="protein sequence ID" value="KOO38956.1"/>
    <property type="molecule type" value="Genomic_DNA"/>
</dbReference>
<dbReference type="AlphaFoldDB" id="A0A0M0KJD4"/>
<protein>
    <submittedName>
        <fullName evidence="1">Uncharacterized protein</fullName>
    </submittedName>
</protein>
<dbReference type="PATRIC" id="fig|136160.3.peg.2108"/>